<sequence length="69" mass="8048">MTEVDWETKYKDLKIKYDEILEKEKSAEYMALNLNAKLGELLVTALNESPTISEFIVRLSRGIRKIMRA</sequence>
<name>A0A0F8Y956_9ZZZZ</name>
<dbReference type="EMBL" id="LAZR01054745">
    <property type="protein sequence ID" value="KKK77878.1"/>
    <property type="molecule type" value="Genomic_DNA"/>
</dbReference>
<proteinExistence type="predicted"/>
<evidence type="ECO:0000313" key="1">
    <source>
        <dbReference type="EMBL" id="KKK77878.1"/>
    </source>
</evidence>
<comment type="caution">
    <text evidence="1">The sequence shown here is derived from an EMBL/GenBank/DDBJ whole genome shotgun (WGS) entry which is preliminary data.</text>
</comment>
<protein>
    <submittedName>
        <fullName evidence="1">Uncharacterized protein</fullName>
    </submittedName>
</protein>
<gene>
    <name evidence="1" type="ORF">LCGC14_2849190</name>
</gene>
<accession>A0A0F8Y956</accession>
<dbReference type="AlphaFoldDB" id="A0A0F8Y956"/>
<organism evidence="1">
    <name type="scientific">marine sediment metagenome</name>
    <dbReference type="NCBI Taxonomy" id="412755"/>
    <lineage>
        <taxon>unclassified sequences</taxon>
        <taxon>metagenomes</taxon>
        <taxon>ecological metagenomes</taxon>
    </lineage>
</organism>
<reference evidence="1" key="1">
    <citation type="journal article" date="2015" name="Nature">
        <title>Complex archaea that bridge the gap between prokaryotes and eukaryotes.</title>
        <authorList>
            <person name="Spang A."/>
            <person name="Saw J.H."/>
            <person name="Jorgensen S.L."/>
            <person name="Zaremba-Niedzwiedzka K."/>
            <person name="Martijn J."/>
            <person name="Lind A.E."/>
            <person name="van Eijk R."/>
            <person name="Schleper C."/>
            <person name="Guy L."/>
            <person name="Ettema T.J."/>
        </authorList>
    </citation>
    <scope>NUCLEOTIDE SEQUENCE</scope>
</reference>